<dbReference type="EMBL" id="AJVK01007301">
    <property type="status" value="NOT_ANNOTATED_CDS"/>
    <property type="molecule type" value="Genomic_DNA"/>
</dbReference>
<evidence type="ECO:0000256" key="2">
    <source>
        <dbReference type="ARBA" id="ARBA00023015"/>
    </source>
</evidence>
<sequence>MMPIQDDLDKCNNNGGNDGHSGTSGNSSNTDGGHNQHIGVQSSSAVTPTPTMTKAELRKSNKPIMEKKRRARINHCLNELKTLILEAMKKDVSRITIAKITNVYSPR</sequence>
<keyword evidence="7" id="KW-1185">Reference proteome</keyword>
<name>A0A1B0F054_PHLPP</name>
<evidence type="ECO:0000313" key="6">
    <source>
        <dbReference type="EnsemblMetazoa" id="PPAI009811-PA"/>
    </source>
</evidence>
<organism evidence="6 7">
    <name type="scientific">Phlebotomus papatasi</name>
    <name type="common">Sandfly</name>
    <dbReference type="NCBI Taxonomy" id="29031"/>
    <lineage>
        <taxon>Eukaryota</taxon>
        <taxon>Metazoa</taxon>
        <taxon>Ecdysozoa</taxon>
        <taxon>Arthropoda</taxon>
        <taxon>Hexapoda</taxon>
        <taxon>Insecta</taxon>
        <taxon>Pterygota</taxon>
        <taxon>Neoptera</taxon>
        <taxon>Endopterygota</taxon>
        <taxon>Diptera</taxon>
        <taxon>Nematocera</taxon>
        <taxon>Psychodoidea</taxon>
        <taxon>Psychodidae</taxon>
        <taxon>Phlebotomus</taxon>
        <taxon>Phlebotomus</taxon>
    </lineage>
</organism>
<comment type="subcellular location">
    <subcellularLocation>
        <location evidence="1">Nucleus</location>
    </subcellularLocation>
</comment>
<evidence type="ECO:0000256" key="4">
    <source>
        <dbReference type="ARBA" id="ARBA00023242"/>
    </source>
</evidence>
<dbReference type="Gene3D" id="4.10.280.10">
    <property type="entry name" value="Helix-loop-helix DNA-binding domain"/>
    <property type="match status" value="1"/>
</dbReference>
<dbReference type="AlphaFoldDB" id="A0A1B0F054"/>
<dbReference type="PANTHER" id="PTHR10985">
    <property type="entry name" value="BASIC HELIX-LOOP-HELIX TRANSCRIPTION FACTOR, HES-RELATED"/>
    <property type="match status" value="1"/>
</dbReference>
<dbReference type="PROSITE" id="PS50888">
    <property type="entry name" value="BHLH"/>
    <property type="match status" value="1"/>
</dbReference>
<feature type="compositionally biased region" description="Polar residues" evidence="5">
    <location>
        <begin position="38"/>
        <end position="52"/>
    </location>
</feature>
<dbReference type="GO" id="GO:0046983">
    <property type="term" value="F:protein dimerization activity"/>
    <property type="evidence" value="ECO:0007669"/>
    <property type="project" value="InterPro"/>
</dbReference>
<dbReference type="VEuPathDB" id="VectorBase:PPAPM1_003179"/>
<feature type="compositionally biased region" description="Low complexity" evidence="5">
    <location>
        <begin position="12"/>
        <end position="35"/>
    </location>
</feature>
<evidence type="ECO:0000256" key="5">
    <source>
        <dbReference type="SAM" id="MobiDB-lite"/>
    </source>
</evidence>
<evidence type="ECO:0000256" key="1">
    <source>
        <dbReference type="ARBA" id="ARBA00004123"/>
    </source>
</evidence>
<proteinExistence type="predicted"/>
<keyword evidence="3" id="KW-0804">Transcription</keyword>
<reference evidence="6" key="1">
    <citation type="submission" date="2022-08" db="UniProtKB">
        <authorList>
            <consortium name="EnsemblMetazoa"/>
        </authorList>
    </citation>
    <scope>IDENTIFICATION</scope>
    <source>
        <strain evidence="6">Israel</strain>
    </source>
</reference>
<dbReference type="GO" id="GO:0005634">
    <property type="term" value="C:nucleus"/>
    <property type="evidence" value="ECO:0007669"/>
    <property type="project" value="UniProtKB-SubCell"/>
</dbReference>
<protein>
    <submittedName>
        <fullName evidence="6">Uncharacterized protein</fullName>
    </submittedName>
</protein>
<evidence type="ECO:0000256" key="3">
    <source>
        <dbReference type="ARBA" id="ARBA00023163"/>
    </source>
</evidence>
<dbReference type="InterPro" id="IPR036638">
    <property type="entry name" value="HLH_DNA-bd_sf"/>
</dbReference>
<dbReference type="VEuPathDB" id="VectorBase:PPAI009811"/>
<feature type="region of interest" description="Disordered" evidence="5">
    <location>
        <begin position="1"/>
        <end position="66"/>
    </location>
</feature>
<accession>A0A1B0F054</accession>
<keyword evidence="2" id="KW-0805">Transcription regulation</keyword>
<dbReference type="EnsemblMetazoa" id="PPAI009811-RA">
    <property type="protein sequence ID" value="PPAI009811-PA"/>
    <property type="gene ID" value="PPAI009811"/>
</dbReference>
<dbReference type="SUPFAM" id="SSF47459">
    <property type="entry name" value="HLH, helix-loop-helix DNA-binding domain"/>
    <property type="match status" value="1"/>
</dbReference>
<dbReference type="Pfam" id="PF00010">
    <property type="entry name" value="HLH"/>
    <property type="match status" value="1"/>
</dbReference>
<evidence type="ECO:0000313" key="7">
    <source>
        <dbReference type="Proteomes" id="UP000092462"/>
    </source>
</evidence>
<dbReference type="InterPro" id="IPR050370">
    <property type="entry name" value="HES_HEY"/>
</dbReference>
<dbReference type="InterPro" id="IPR011598">
    <property type="entry name" value="bHLH_dom"/>
</dbReference>
<keyword evidence="4" id="KW-0539">Nucleus</keyword>
<dbReference type="Proteomes" id="UP000092462">
    <property type="component" value="Unassembled WGS sequence"/>
</dbReference>